<dbReference type="RefSeq" id="WP_118916107.1">
    <property type="nucleotide sequence ID" value="NZ_CP032097.1"/>
</dbReference>
<evidence type="ECO:0000313" key="1">
    <source>
        <dbReference type="EMBL" id="AXX93855.1"/>
    </source>
</evidence>
<reference evidence="2 4" key="1">
    <citation type="submission" date="2017-09" db="EMBL/GenBank/DDBJ databases">
        <title>Genomics of the genus Arcobacter.</title>
        <authorList>
            <person name="Perez-Cataluna A."/>
            <person name="Figueras M.J."/>
            <person name="Salas-Masso N."/>
        </authorList>
    </citation>
    <scope>NUCLEOTIDE SEQUENCE [LARGE SCALE GENOMIC DNA]</scope>
    <source>
        <strain evidence="2 4">CECT 7837</strain>
    </source>
</reference>
<accession>A0A347U4S7</accession>
<dbReference type="EMBL" id="CP032097">
    <property type="protein sequence ID" value="AXX93855.1"/>
    <property type="molecule type" value="Genomic_DNA"/>
</dbReference>
<gene>
    <name evidence="1" type="ORF">AELL_0150</name>
    <name evidence="2" type="ORF">CP962_01185</name>
</gene>
<dbReference type="AlphaFoldDB" id="A0A347U4S7"/>
<evidence type="ECO:0000313" key="4">
    <source>
        <dbReference type="Proteomes" id="UP000290588"/>
    </source>
</evidence>
<organism evidence="2 4">
    <name type="scientific">Arcobacter ellisii</name>
    <dbReference type="NCBI Taxonomy" id="913109"/>
    <lineage>
        <taxon>Bacteria</taxon>
        <taxon>Pseudomonadati</taxon>
        <taxon>Campylobacterota</taxon>
        <taxon>Epsilonproteobacteria</taxon>
        <taxon>Campylobacterales</taxon>
        <taxon>Arcobacteraceae</taxon>
        <taxon>Arcobacter</taxon>
    </lineage>
</organism>
<dbReference type="Proteomes" id="UP000262582">
    <property type="component" value="Chromosome"/>
</dbReference>
<dbReference type="OrthoDB" id="5343156at2"/>
<evidence type="ECO:0000313" key="2">
    <source>
        <dbReference type="EMBL" id="RXI33050.1"/>
    </source>
</evidence>
<dbReference type="KEGG" id="aell:AELL_0150"/>
<protein>
    <submittedName>
        <fullName evidence="2">Uncharacterized protein</fullName>
    </submittedName>
</protein>
<dbReference type="Proteomes" id="UP000290588">
    <property type="component" value="Unassembled WGS sequence"/>
</dbReference>
<evidence type="ECO:0000313" key="3">
    <source>
        <dbReference type="Proteomes" id="UP000262582"/>
    </source>
</evidence>
<keyword evidence="3" id="KW-1185">Reference proteome</keyword>
<proteinExistence type="predicted"/>
<reference evidence="1 3" key="2">
    <citation type="submission" date="2018-08" db="EMBL/GenBank/DDBJ databases">
        <title>Complete genome of the Arcobacter ellisii type strain LMG 26155.</title>
        <authorList>
            <person name="Miller W.G."/>
            <person name="Yee E."/>
            <person name="Bono J.L."/>
        </authorList>
    </citation>
    <scope>NUCLEOTIDE SEQUENCE [LARGE SCALE GENOMIC DNA]</scope>
    <source>
        <strain evidence="1 3">LMG 26155</strain>
    </source>
</reference>
<sequence length="358" mass="41680">MENQKDYKSEIFANIEKISNEVLILKSKYNKFFNIEEIFSSENGGKTRLNRQIFNENHENIQSSILEISLSLDEITGLIKEQMRVVLNNNNQFEKAELNTLIFDDKNFLEILSLDLDTHGIKGEAKKRCLNEIKELINLKNKVFNLRYFIDMFDTTIFDKYINRLGVEDLINSTIIFEIIDSYALQFEEVKKFAEQLTTLGTESQKITNLNSINSLLELHKRRVDNYMYAGIKYKIFIEYNCEVSINKPVYLNMAYIENILSAIIEQSSMDVVKKELKKGKIQKQIDVNISLNKNLFQMVVKNNGFEVRNIYNLFLSDIDNKNILEAKNLANSLNAKFDITSIDNEGMQYSLVLKSKD</sequence>
<dbReference type="EMBL" id="NXIG01000001">
    <property type="protein sequence ID" value="RXI33050.1"/>
    <property type="molecule type" value="Genomic_DNA"/>
</dbReference>
<name>A0A347U4S7_9BACT</name>